<sequence>MEWRLVDWLLSRWGWWWFVYSGDDDVGAWQPWLIAVVASMVVVRVAEALAEKDKGAEIVAVMLLTSEWRWGNDEGSGVWRGGGAWRRVMVGIW</sequence>
<name>A0ABQ4ZKY9_9ASTR</name>
<accession>A0ABQ4ZKY9</accession>
<organism evidence="1 2">
    <name type="scientific">Tanacetum coccineum</name>
    <dbReference type="NCBI Taxonomy" id="301880"/>
    <lineage>
        <taxon>Eukaryota</taxon>
        <taxon>Viridiplantae</taxon>
        <taxon>Streptophyta</taxon>
        <taxon>Embryophyta</taxon>
        <taxon>Tracheophyta</taxon>
        <taxon>Spermatophyta</taxon>
        <taxon>Magnoliopsida</taxon>
        <taxon>eudicotyledons</taxon>
        <taxon>Gunneridae</taxon>
        <taxon>Pentapetalae</taxon>
        <taxon>asterids</taxon>
        <taxon>campanulids</taxon>
        <taxon>Asterales</taxon>
        <taxon>Asteraceae</taxon>
        <taxon>Asteroideae</taxon>
        <taxon>Anthemideae</taxon>
        <taxon>Anthemidinae</taxon>
        <taxon>Tanacetum</taxon>
    </lineage>
</organism>
<evidence type="ECO:0000313" key="1">
    <source>
        <dbReference type="EMBL" id="GJS89607.1"/>
    </source>
</evidence>
<reference evidence="1" key="2">
    <citation type="submission" date="2022-01" db="EMBL/GenBank/DDBJ databases">
        <authorList>
            <person name="Yamashiro T."/>
            <person name="Shiraishi A."/>
            <person name="Satake H."/>
            <person name="Nakayama K."/>
        </authorList>
    </citation>
    <scope>NUCLEOTIDE SEQUENCE</scope>
</reference>
<gene>
    <name evidence="1" type="ORF">Tco_0772243</name>
</gene>
<reference evidence="1" key="1">
    <citation type="journal article" date="2022" name="Int. J. Mol. Sci.">
        <title>Draft Genome of Tanacetum Coccineum: Genomic Comparison of Closely Related Tanacetum-Family Plants.</title>
        <authorList>
            <person name="Yamashiro T."/>
            <person name="Shiraishi A."/>
            <person name="Nakayama K."/>
            <person name="Satake H."/>
        </authorList>
    </citation>
    <scope>NUCLEOTIDE SEQUENCE</scope>
</reference>
<dbReference type="Proteomes" id="UP001151760">
    <property type="component" value="Unassembled WGS sequence"/>
</dbReference>
<protein>
    <submittedName>
        <fullName evidence="1">Uncharacterized protein</fullName>
    </submittedName>
</protein>
<comment type="caution">
    <text evidence="1">The sequence shown here is derived from an EMBL/GenBank/DDBJ whole genome shotgun (WGS) entry which is preliminary data.</text>
</comment>
<dbReference type="EMBL" id="BQNB010011363">
    <property type="protein sequence ID" value="GJS89607.1"/>
    <property type="molecule type" value="Genomic_DNA"/>
</dbReference>
<evidence type="ECO:0000313" key="2">
    <source>
        <dbReference type="Proteomes" id="UP001151760"/>
    </source>
</evidence>
<keyword evidence="2" id="KW-1185">Reference proteome</keyword>
<proteinExistence type="predicted"/>